<evidence type="ECO:0000256" key="3">
    <source>
        <dbReference type="ARBA" id="ARBA00022617"/>
    </source>
</evidence>
<evidence type="ECO:0000256" key="1">
    <source>
        <dbReference type="ARBA" id="ARBA00001971"/>
    </source>
</evidence>
<dbReference type="InterPro" id="IPR017972">
    <property type="entry name" value="Cyt_P450_CS"/>
</dbReference>
<dbReference type="SUPFAM" id="SSF48264">
    <property type="entry name" value="Cytochrome P450"/>
    <property type="match status" value="1"/>
</dbReference>
<reference evidence="9" key="3">
    <citation type="submission" date="2011-03" db="EMBL/GenBank/DDBJ databases">
        <title>Annotation of Magnaporthe poae ATCC 64411.</title>
        <authorList>
            <person name="Ma L.-J."/>
            <person name="Dead R."/>
            <person name="Young S.K."/>
            <person name="Zeng Q."/>
            <person name="Gargeya S."/>
            <person name="Fitzgerald M."/>
            <person name="Haas B."/>
            <person name="Abouelleil A."/>
            <person name="Alvarado L."/>
            <person name="Arachchi H.M."/>
            <person name="Berlin A."/>
            <person name="Brown A."/>
            <person name="Chapman S.B."/>
            <person name="Chen Z."/>
            <person name="Dunbar C."/>
            <person name="Freedman E."/>
            <person name="Gearin G."/>
            <person name="Gellesch M."/>
            <person name="Goldberg J."/>
            <person name="Griggs A."/>
            <person name="Gujja S."/>
            <person name="Heiman D."/>
            <person name="Howarth C."/>
            <person name="Larson L."/>
            <person name="Lui A."/>
            <person name="MacDonald P.J.P."/>
            <person name="Mehta T."/>
            <person name="Montmayeur A."/>
            <person name="Murphy C."/>
            <person name="Neiman D."/>
            <person name="Pearson M."/>
            <person name="Priest M."/>
            <person name="Roberts A."/>
            <person name="Saif S."/>
            <person name="Shea T."/>
            <person name="Shenoy N."/>
            <person name="Sisk P."/>
            <person name="Stolte C."/>
            <person name="Sykes S."/>
            <person name="Yandava C."/>
            <person name="Wortman J."/>
            <person name="Nusbaum C."/>
            <person name="Birren B."/>
        </authorList>
    </citation>
    <scope>NUCLEOTIDE SEQUENCE</scope>
    <source>
        <strain evidence="9">ATCC 64411</strain>
    </source>
</reference>
<dbReference type="GO" id="GO:0016705">
    <property type="term" value="F:oxidoreductase activity, acting on paired donors, with incorporation or reduction of molecular oxygen"/>
    <property type="evidence" value="ECO:0007669"/>
    <property type="project" value="InterPro"/>
</dbReference>
<dbReference type="PROSITE" id="PS00086">
    <property type="entry name" value="CYTOCHROME_P450"/>
    <property type="match status" value="1"/>
</dbReference>
<dbReference type="AlphaFoldDB" id="A0A0C4EBL1"/>
<keyword evidence="11" id="KW-1185">Reference proteome</keyword>
<reference evidence="9" key="2">
    <citation type="submission" date="2010-05" db="EMBL/GenBank/DDBJ databases">
        <title>The Genome Sequence of Magnaporthe poae strain ATCC 64411.</title>
        <authorList>
            <consortium name="The Broad Institute Genome Sequencing Platform"/>
            <consortium name="Broad Institute Genome Sequencing Center for Infectious Disease"/>
            <person name="Ma L.-J."/>
            <person name="Dead R."/>
            <person name="Young S."/>
            <person name="Zeng Q."/>
            <person name="Koehrsen M."/>
            <person name="Alvarado L."/>
            <person name="Berlin A."/>
            <person name="Chapman S.B."/>
            <person name="Chen Z."/>
            <person name="Freedman E."/>
            <person name="Gellesch M."/>
            <person name="Goldberg J."/>
            <person name="Griggs A."/>
            <person name="Gujja S."/>
            <person name="Heilman E.R."/>
            <person name="Heiman D."/>
            <person name="Hepburn T."/>
            <person name="Howarth C."/>
            <person name="Jen D."/>
            <person name="Larson L."/>
            <person name="Mehta T."/>
            <person name="Neiman D."/>
            <person name="Pearson M."/>
            <person name="Roberts A."/>
            <person name="Saif S."/>
            <person name="Shea T."/>
            <person name="Shenoy N."/>
            <person name="Sisk P."/>
            <person name="Stolte C."/>
            <person name="Sykes S."/>
            <person name="Walk T."/>
            <person name="White J."/>
            <person name="Yandava C."/>
            <person name="Haas B."/>
            <person name="Nusbaum C."/>
            <person name="Birren B."/>
        </authorList>
    </citation>
    <scope>NUCLEOTIDE SEQUENCE</scope>
    <source>
        <strain evidence="9">ATCC 64411</strain>
    </source>
</reference>
<sequence length="538" mass="60304">MDFNIIAVVSALETAVLLPKGDLFGMPAVKVWLGLALVQYIVAKTYSIFIYPHFVSPLRHLPGPKDNHFFIGQTARLMTAASPHTLYEEWARKWPDAPFIRQLGIANQELLIVNNLAAQRECLGTHGNDFVKSAFFEKMFGEIISGGLLFSKGEEHKRRRRALAGPMSLPKIRRLVPLFQEKARAWVNSLQSELDAGGDGVWEVEPSMHKLLLEIIVVTALGVDLAQMESPSSMSFVEAYHNLLQPSRLSMILWFMNARFPLRWLPLKINKTWLEANSTIKSMIKGVVHRRAEELRAVDRKREVGGDLSDTRRDITTFMLEESLFGRGELSESEISNGLLELVGAVLLTGHDTSSSTLTWTIYELAARPEMQERCRAEILAAADDIDAGMLENLAFLDKVIKEVLRLFSPTLVSLREAAKDMVIEGVPIAKGTSIVISPANIGRNPNVWGPDADTFDPDRWDKLEGDAASPYAFAAFNNGPRICPGRQQGMLQIKAILCELLRVFRLEPVDTTRRFQNPAVMLKPKGQLRVRARRLEL</sequence>
<comment type="similarity">
    <text evidence="2 8">Belongs to the cytochrome P450 family.</text>
</comment>
<dbReference type="STRING" id="644358.A0A0C4EBL1"/>
<evidence type="ECO:0000313" key="9">
    <source>
        <dbReference type="EMBL" id="KLU91545.1"/>
    </source>
</evidence>
<evidence type="ECO:0000313" key="11">
    <source>
        <dbReference type="Proteomes" id="UP000011715"/>
    </source>
</evidence>
<accession>A0A0C4EBL1</accession>
<protein>
    <submittedName>
        <fullName evidence="9">Cytochrome P450 3A5</fullName>
    </submittedName>
</protein>
<dbReference type="EnsemblFungi" id="MAPG_10063T0">
    <property type="protein sequence ID" value="MAPG_10063T0"/>
    <property type="gene ID" value="MAPG_10063"/>
</dbReference>
<dbReference type="GO" id="GO:0004497">
    <property type="term" value="F:monooxygenase activity"/>
    <property type="evidence" value="ECO:0007669"/>
    <property type="project" value="UniProtKB-KW"/>
</dbReference>
<proteinExistence type="inferred from homology"/>
<keyword evidence="3 7" id="KW-0349">Heme</keyword>
<dbReference type="eggNOG" id="KOG0157">
    <property type="taxonomic scope" value="Eukaryota"/>
</dbReference>
<reference evidence="11" key="1">
    <citation type="submission" date="2010-05" db="EMBL/GenBank/DDBJ databases">
        <title>The genome sequence of Magnaporthe poae strain ATCC 64411.</title>
        <authorList>
            <person name="Ma L.-J."/>
            <person name="Dead R."/>
            <person name="Young S."/>
            <person name="Zeng Q."/>
            <person name="Koehrsen M."/>
            <person name="Alvarado L."/>
            <person name="Berlin A."/>
            <person name="Chapman S.B."/>
            <person name="Chen Z."/>
            <person name="Freedman E."/>
            <person name="Gellesch M."/>
            <person name="Goldberg J."/>
            <person name="Griggs A."/>
            <person name="Gujja S."/>
            <person name="Heilman E.R."/>
            <person name="Heiman D."/>
            <person name="Hepburn T."/>
            <person name="Howarth C."/>
            <person name="Jen D."/>
            <person name="Larson L."/>
            <person name="Mehta T."/>
            <person name="Neiman D."/>
            <person name="Pearson M."/>
            <person name="Roberts A."/>
            <person name="Saif S."/>
            <person name="Shea T."/>
            <person name="Shenoy N."/>
            <person name="Sisk P."/>
            <person name="Stolte C."/>
            <person name="Sykes S."/>
            <person name="Walk T."/>
            <person name="White J."/>
            <person name="Yandava C."/>
            <person name="Haas B."/>
            <person name="Nusbaum C."/>
            <person name="Birren B."/>
        </authorList>
    </citation>
    <scope>NUCLEOTIDE SEQUENCE [LARGE SCALE GENOMIC DNA]</scope>
    <source>
        <strain evidence="11">ATCC 64411 / 73-15</strain>
    </source>
</reference>
<evidence type="ECO:0000256" key="7">
    <source>
        <dbReference type="PIRSR" id="PIRSR602403-1"/>
    </source>
</evidence>
<keyword evidence="8" id="KW-0560">Oxidoreductase</keyword>
<comment type="cofactor">
    <cofactor evidence="1 7">
        <name>heme</name>
        <dbReference type="ChEBI" id="CHEBI:30413"/>
    </cofactor>
</comment>
<keyword evidence="6 8" id="KW-0503">Monooxygenase</keyword>
<dbReference type="PRINTS" id="PR00465">
    <property type="entry name" value="EP450IV"/>
</dbReference>
<dbReference type="Proteomes" id="UP000011715">
    <property type="component" value="Unassembled WGS sequence"/>
</dbReference>
<dbReference type="InterPro" id="IPR036396">
    <property type="entry name" value="Cyt_P450_sf"/>
</dbReference>
<dbReference type="GO" id="GO:0020037">
    <property type="term" value="F:heme binding"/>
    <property type="evidence" value="ECO:0007669"/>
    <property type="project" value="InterPro"/>
</dbReference>
<dbReference type="PANTHER" id="PTHR24305">
    <property type="entry name" value="CYTOCHROME P450"/>
    <property type="match status" value="1"/>
</dbReference>
<reference evidence="10" key="5">
    <citation type="submission" date="2015-06" db="UniProtKB">
        <authorList>
            <consortium name="EnsemblFungi"/>
        </authorList>
    </citation>
    <scope>IDENTIFICATION</scope>
    <source>
        <strain evidence="10">ATCC 64411</strain>
    </source>
</reference>
<feature type="binding site" description="axial binding residue" evidence="7">
    <location>
        <position position="484"/>
    </location>
    <ligand>
        <name>heme</name>
        <dbReference type="ChEBI" id="CHEBI:30413"/>
    </ligand>
    <ligandPart>
        <name>Fe</name>
        <dbReference type="ChEBI" id="CHEBI:18248"/>
    </ligandPart>
</feature>
<evidence type="ECO:0000256" key="2">
    <source>
        <dbReference type="ARBA" id="ARBA00010617"/>
    </source>
</evidence>
<dbReference type="InterPro" id="IPR002403">
    <property type="entry name" value="Cyt_P450_E_grp-IV"/>
</dbReference>
<dbReference type="InterPro" id="IPR001128">
    <property type="entry name" value="Cyt_P450"/>
</dbReference>
<dbReference type="OMA" id="ELVYMEC"/>
<evidence type="ECO:0000256" key="8">
    <source>
        <dbReference type="RuleBase" id="RU000461"/>
    </source>
</evidence>
<dbReference type="PRINTS" id="PR00385">
    <property type="entry name" value="P450"/>
</dbReference>
<evidence type="ECO:0000313" key="10">
    <source>
        <dbReference type="EnsemblFungi" id="MAPG_10063T0"/>
    </source>
</evidence>
<dbReference type="EMBL" id="ADBL01002581">
    <property type="status" value="NOT_ANNOTATED_CDS"/>
    <property type="molecule type" value="Genomic_DNA"/>
</dbReference>
<dbReference type="Pfam" id="PF00067">
    <property type="entry name" value="p450"/>
    <property type="match status" value="1"/>
</dbReference>
<dbReference type="InterPro" id="IPR050121">
    <property type="entry name" value="Cytochrome_P450_monoxygenase"/>
</dbReference>
<dbReference type="VEuPathDB" id="FungiDB:MAPG_10063"/>
<keyword evidence="5 7" id="KW-0408">Iron</keyword>
<dbReference type="GO" id="GO:0005506">
    <property type="term" value="F:iron ion binding"/>
    <property type="evidence" value="ECO:0007669"/>
    <property type="project" value="InterPro"/>
</dbReference>
<reference evidence="10" key="4">
    <citation type="journal article" date="2015" name="G3 (Bethesda)">
        <title>Genome sequences of three phytopathogenic species of the Magnaporthaceae family of fungi.</title>
        <authorList>
            <person name="Okagaki L.H."/>
            <person name="Nunes C.C."/>
            <person name="Sailsbery J."/>
            <person name="Clay B."/>
            <person name="Brown D."/>
            <person name="John T."/>
            <person name="Oh Y."/>
            <person name="Young N."/>
            <person name="Fitzgerald M."/>
            <person name="Haas B.J."/>
            <person name="Zeng Q."/>
            <person name="Young S."/>
            <person name="Adiconis X."/>
            <person name="Fan L."/>
            <person name="Levin J.Z."/>
            <person name="Mitchell T.K."/>
            <person name="Okubara P.A."/>
            <person name="Farman M.L."/>
            <person name="Kohn L.M."/>
            <person name="Birren B."/>
            <person name="Ma L.-J."/>
            <person name="Dean R.A."/>
        </authorList>
    </citation>
    <scope>NUCLEOTIDE SEQUENCE</scope>
    <source>
        <strain evidence="10">ATCC 64411 / 73-15</strain>
    </source>
</reference>
<name>A0A0C4EBL1_MAGP6</name>
<dbReference type="OrthoDB" id="1470350at2759"/>
<keyword evidence="4 7" id="KW-0479">Metal-binding</keyword>
<evidence type="ECO:0000256" key="5">
    <source>
        <dbReference type="ARBA" id="ARBA00023004"/>
    </source>
</evidence>
<dbReference type="EMBL" id="GL876977">
    <property type="protein sequence ID" value="KLU91545.1"/>
    <property type="molecule type" value="Genomic_DNA"/>
</dbReference>
<gene>
    <name evidence="9" type="ORF">MAPG_10063</name>
</gene>
<dbReference type="Gene3D" id="1.10.630.10">
    <property type="entry name" value="Cytochrome P450"/>
    <property type="match status" value="1"/>
</dbReference>
<organism evidence="10 11">
    <name type="scientific">Magnaporthiopsis poae (strain ATCC 64411 / 73-15)</name>
    <name type="common">Kentucky bluegrass fungus</name>
    <name type="synonym">Magnaporthe poae</name>
    <dbReference type="NCBI Taxonomy" id="644358"/>
    <lineage>
        <taxon>Eukaryota</taxon>
        <taxon>Fungi</taxon>
        <taxon>Dikarya</taxon>
        <taxon>Ascomycota</taxon>
        <taxon>Pezizomycotina</taxon>
        <taxon>Sordariomycetes</taxon>
        <taxon>Sordariomycetidae</taxon>
        <taxon>Magnaporthales</taxon>
        <taxon>Magnaporthaceae</taxon>
        <taxon>Magnaporthiopsis</taxon>
    </lineage>
</organism>
<evidence type="ECO:0000256" key="4">
    <source>
        <dbReference type="ARBA" id="ARBA00022723"/>
    </source>
</evidence>
<evidence type="ECO:0000256" key="6">
    <source>
        <dbReference type="ARBA" id="ARBA00023033"/>
    </source>
</evidence>
<dbReference type="PANTHER" id="PTHR24305:SF166">
    <property type="entry name" value="CYTOCHROME P450 12A4, MITOCHONDRIAL-RELATED"/>
    <property type="match status" value="1"/>
</dbReference>